<dbReference type="EMBL" id="LCBF01000001">
    <property type="protein sequence ID" value="KKS07848.1"/>
    <property type="molecule type" value="Genomic_DNA"/>
</dbReference>
<comment type="cofactor">
    <cofactor evidence="1">
        <name>Fe cation</name>
        <dbReference type="ChEBI" id="CHEBI:24875"/>
    </cofactor>
</comment>
<sequence>MHSGNITIENITKIEGTAGVEVTIENDKVTDLKFIIKDYRRFYTEAVLGKPYIASPSFLSRICGTCSVAHLFASLEAIEKSQDIVLTEQTRLLRRVAYDGLMIRDHALHLYFFVLPDVLGIDSILDIPDTHDDPGHILLHDSFDIKKLGTDITDVIIGAAIHAPYPTVGGFLRTPDPAKFPALIERLEKIRPQVLRGIKTFYDYKQELLSDADFLCLRNGTSFDFIEGEITNSDGKAITESNFHDFLKSVVVPYSQSEGYVFSDQHDNYLVGSLARLNFNKDLLNPRTKADVQEYLSVFPSRNVHHNNLAQAIEILQCVDDALDVLKNIKIVDEKPVKMPKKAGTGVGVVEAPRGTLYHMARVNEKGMIEDYDVIVPTSQNQINIEKDLKKYFNANLDKPEDVLRVEAEKIIRAYDPCMSCATNFLKIDWIRK</sequence>
<feature type="binding site" evidence="1">
    <location>
        <position position="66"/>
    </location>
    <ligand>
        <name>Ni(2+)</name>
        <dbReference type="ChEBI" id="CHEBI:49786"/>
    </ligand>
</feature>
<dbReference type="PANTHER" id="PTHR43600:SF4">
    <property type="entry name" value="CYTOSOLIC NIFE-HYDROGENASE, ALPHA SUBUNIT"/>
    <property type="match status" value="1"/>
</dbReference>
<keyword evidence="1" id="KW-0408">Iron</keyword>
<protein>
    <submittedName>
        <fullName evidence="2">Nickel-dependent hydrogenase</fullName>
    </submittedName>
</protein>
<name>A0A0G0Z4F7_UNCKA</name>
<feature type="binding site" evidence="1">
    <location>
        <position position="418"/>
    </location>
    <ligand>
        <name>Ni(2+)</name>
        <dbReference type="ChEBI" id="CHEBI:49786"/>
    </ligand>
</feature>
<proteinExistence type="predicted"/>
<dbReference type="Pfam" id="PF00374">
    <property type="entry name" value="NiFeSe_Hases"/>
    <property type="match status" value="2"/>
</dbReference>
<evidence type="ECO:0000313" key="2">
    <source>
        <dbReference type="EMBL" id="KKS07848.1"/>
    </source>
</evidence>
<evidence type="ECO:0000256" key="1">
    <source>
        <dbReference type="PIRSR" id="PIRSR601501-1"/>
    </source>
</evidence>
<accession>A0A0G0Z4F7</accession>
<comment type="caution">
    <text evidence="2">The sequence shown here is derived from an EMBL/GenBank/DDBJ whole genome shotgun (WGS) entry which is preliminary data.</text>
</comment>
<dbReference type="SUPFAM" id="SSF56762">
    <property type="entry name" value="HydB/Nqo4-like"/>
    <property type="match status" value="1"/>
</dbReference>
<dbReference type="PANTHER" id="PTHR43600">
    <property type="entry name" value="COENZYME F420 HYDROGENASE, SUBUNIT ALPHA"/>
    <property type="match status" value="1"/>
</dbReference>
<organism evidence="2 3">
    <name type="scientific">candidate division WWE3 bacterium GW2011_GWE1_41_27</name>
    <dbReference type="NCBI Taxonomy" id="1619131"/>
    <lineage>
        <taxon>Bacteria</taxon>
        <taxon>Katanobacteria</taxon>
    </lineage>
</organism>
<feature type="binding site" evidence="1">
    <location>
        <position position="421"/>
    </location>
    <ligand>
        <name>Fe cation</name>
        <dbReference type="ChEBI" id="CHEBI:24875"/>
    </ligand>
</feature>
<gene>
    <name evidence="2" type="ORF">UU59_C0001G0021</name>
</gene>
<keyword evidence="1" id="KW-0533">Nickel</keyword>
<dbReference type="Proteomes" id="UP000034544">
    <property type="component" value="Unassembled WGS sequence"/>
</dbReference>
<reference evidence="2 3" key="1">
    <citation type="journal article" date="2015" name="Nature">
        <title>rRNA introns, odd ribosomes, and small enigmatic genomes across a large radiation of phyla.</title>
        <authorList>
            <person name="Brown C.T."/>
            <person name="Hug L.A."/>
            <person name="Thomas B.C."/>
            <person name="Sharon I."/>
            <person name="Castelle C.J."/>
            <person name="Singh A."/>
            <person name="Wilkins M.J."/>
            <person name="Williams K.H."/>
            <person name="Banfield J.F."/>
        </authorList>
    </citation>
    <scope>NUCLEOTIDE SEQUENCE [LARGE SCALE GENOMIC DNA]</scope>
</reference>
<feature type="binding site" evidence="1">
    <location>
        <position position="66"/>
    </location>
    <ligand>
        <name>Fe cation</name>
        <dbReference type="ChEBI" id="CHEBI:24875"/>
    </ligand>
</feature>
<dbReference type="InterPro" id="IPR001501">
    <property type="entry name" value="Ni-dep_hyd_lsu"/>
</dbReference>
<dbReference type="InterPro" id="IPR029014">
    <property type="entry name" value="NiFe-Hase_large"/>
</dbReference>
<dbReference type="AlphaFoldDB" id="A0A0G0Z4F7"/>
<keyword evidence="1" id="KW-0479">Metal-binding</keyword>
<comment type="cofactor">
    <cofactor evidence="1">
        <name>Ni(2+)</name>
        <dbReference type="ChEBI" id="CHEBI:49786"/>
    </cofactor>
</comment>
<feature type="binding site" evidence="1">
    <location>
        <position position="63"/>
    </location>
    <ligand>
        <name>Ni(2+)</name>
        <dbReference type="ChEBI" id="CHEBI:49786"/>
    </ligand>
</feature>
<evidence type="ECO:0000313" key="3">
    <source>
        <dbReference type="Proteomes" id="UP000034544"/>
    </source>
</evidence>
<dbReference type="GO" id="GO:0016151">
    <property type="term" value="F:nickel cation binding"/>
    <property type="evidence" value="ECO:0007669"/>
    <property type="project" value="InterPro"/>
</dbReference>
<feature type="binding site" evidence="1">
    <location>
        <position position="374"/>
    </location>
    <ligand>
        <name>Mg(2+)</name>
        <dbReference type="ChEBI" id="CHEBI:18420"/>
    </ligand>
</feature>
<keyword evidence="1" id="KW-0460">Magnesium</keyword>
<dbReference type="Gene3D" id="1.10.645.10">
    <property type="entry name" value="Cytochrome-c3 Hydrogenase, chain B"/>
    <property type="match status" value="1"/>
</dbReference>